<dbReference type="KEGG" id="fne:FSDG_01200"/>
<dbReference type="PANTHER" id="PTHR40033">
    <property type="entry name" value="NA(+)-MALATE SYMPORTER"/>
    <property type="match status" value="1"/>
</dbReference>
<dbReference type="AlphaFoldDB" id="A0A140PTE9"/>
<evidence type="ECO:0000256" key="1">
    <source>
        <dbReference type="PIRNR" id="PIRNR005348"/>
    </source>
</evidence>
<dbReference type="GO" id="GO:0005886">
    <property type="term" value="C:plasma membrane"/>
    <property type="evidence" value="ECO:0007669"/>
    <property type="project" value="UniProtKB-UniRule"/>
</dbReference>
<dbReference type="Pfam" id="PF03390">
    <property type="entry name" value="2HCT"/>
    <property type="match status" value="1"/>
</dbReference>
<evidence type="ECO:0000256" key="2">
    <source>
        <dbReference type="SAM" id="Phobius"/>
    </source>
</evidence>
<feature type="transmembrane region" description="Helical" evidence="2">
    <location>
        <begin position="376"/>
        <end position="397"/>
    </location>
</feature>
<keyword evidence="1" id="KW-0813">Transport</keyword>
<evidence type="ECO:0000313" key="4">
    <source>
        <dbReference type="Proteomes" id="UP000002799"/>
    </source>
</evidence>
<dbReference type="HOGENOM" id="CLU_041211_0_1_0"/>
<feature type="transmembrane region" description="Helical" evidence="2">
    <location>
        <begin position="192"/>
        <end position="216"/>
    </location>
</feature>
<keyword evidence="2" id="KW-0812">Transmembrane</keyword>
<dbReference type="GO" id="GO:0015293">
    <property type="term" value="F:symporter activity"/>
    <property type="evidence" value="ECO:0007669"/>
    <property type="project" value="UniProtKB-UniRule"/>
</dbReference>
<protein>
    <recommendedName>
        <fullName evidence="5">Citrate:sodium symporter</fullName>
    </recommendedName>
</protein>
<sequence length="429" mass="46116">MKKIKFYGMELHIFFFFAIIIFISAWFNLIPNQIIGGIAVLFTLGIILGEIGERIPIWNLYCGGGAILTFVICGLLTSYDIFPESVKEISAGWMNGYGILNLFICFLVVGSILGLGRKLLVKSSTLFIPTMLFSILGAAIFGIIGGILFKKNLVEILTAYVLPIMGGGAGAGAIPMAKVYSEVTGLDASSYLSFALAILAIGNIIAVIFAVILNVIGNIFPKFTGNGELVKRGKNIETEEKSNVNITMDDIAASIFLTAGFYIFSLFFAKKILPKFMGIVIPEFAYLIIFATLANVFKLVPENLKKALQKCQQFCASKLIWIQMAGCGITLINFNEMLSVLSLANLIIVILIVAGCCIGSGLFGMLVGFYPVESAITGGLCMANMGGAGDLAVLGAAKRMELMSYAQMSSRIGGAIVLLIGSFIFQFLI</sequence>
<name>A0A140PTE9_9FUSO</name>
<feature type="transmembrane region" description="Helical" evidence="2">
    <location>
        <begin position="33"/>
        <end position="51"/>
    </location>
</feature>
<keyword evidence="2" id="KW-1133">Transmembrane helix</keyword>
<dbReference type="EMBL" id="CP007062">
    <property type="protein sequence ID" value="EEO42641.1"/>
    <property type="molecule type" value="Genomic_DNA"/>
</dbReference>
<feature type="transmembrane region" description="Helical" evidence="2">
    <location>
        <begin position="251"/>
        <end position="269"/>
    </location>
</feature>
<feature type="transmembrane region" description="Helical" evidence="2">
    <location>
        <begin position="346"/>
        <end position="370"/>
    </location>
</feature>
<accession>A0A140PTE9</accession>
<gene>
    <name evidence="3" type="ORF">FSDG_01200</name>
</gene>
<evidence type="ECO:0008006" key="5">
    <source>
        <dbReference type="Google" id="ProtNLM"/>
    </source>
</evidence>
<feature type="transmembrane region" description="Helical" evidence="2">
    <location>
        <begin position="58"/>
        <end position="77"/>
    </location>
</feature>
<feature type="transmembrane region" description="Helical" evidence="2">
    <location>
        <begin position="316"/>
        <end position="334"/>
    </location>
</feature>
<dbReference type="InterPro" id="IPR004679">
    <property type="entry name" value="2-OHcarboxylate_transport"/>
</dbReference>
<feature type="transmembrane region" description="Helical" evidence="2">
    <location>
        <begin position="409"/>
        <end position="428"/>
    </location>
</feature>
<organism evidence="3">
    <name type="scientific">Fusobacterium animalis 7_1</name>
    <dbReference type="NCBI Taxonomy" id="457405"/>
    <lineage>
        <taxon>Bacteria</taxon>
        <taxon>Fusobacteriati</taxon>
        <taxon>Fusobacteriota</taxon>
        <taxon>Fusobacteriia</taxon>
        <taxon>Fusobacteriales</taxon>
        <taxon>Fusobacteriaceae</taxon>
        <taxon>Fusobacterium</taxon>
    </lineage>
</organism>
<keyword evidence="1 2" id="KW-0472">Membrane</keyword>
<proteinExistence type="inferred from homology"/>
<feature type="transmembrane region" description="Helical" evidence="2">
    <location>
        <begin position="160"/>
        <end position="180"/>
    </location>
</feature>
<feature type="transmembrane region" description="Helical" evidence="2">
    <location>
        <begin position="276"/>
        <end position="296"/>
    </location>
</feature>
<dbReference type="GeneID" id="79810305"/>
<dbReference type="GO" id="GO:0008514">
    <property type="term" value="F:organic anion transmembrane transporter activity"/>
    <property type="evidence" value="ECO:0007669"/>
    <property type="project" value="InterPro"/>
</dbReference>
<comment type="similarity">
    <text evidence="1">Belongs to the 2-hydroxycarboxylate transporter (2-HCT) (TC 2.A.24) family.</text>
</comment>
<dbReference type="Proteomes" id="UP000002799">
    <property type="component" value="Chromosome"/>
</dbReference>
<feature type="transmembrane region" description="Helical" evidence="2">
    <location>
        <begin position="7"/>
        <end position="27"/>
    </location>
</feature>
<reference evidence="3 4" key="1">
    <citation type="submission" date="2013-11" db="EMBL/GenBank/DDBJ databases">
        <title>The Genome Sequence of Fusobacterium sp. 7_1.</title>
        <authorList>
            <consortium name="The Broad Institute Genome Sequencing Platform"/>
            <person name="Earl A."/>
            <person name="Ward D."/>
            <person name="Feldgarden M."/>
            <person name="Gevers D."/>
            <person name="Strauss J."/>
            <person name="Ambrose C.E."/>
            <person name="Allen-Vercoe E."/>
            <person name="Walker B."/>
            <person name="Young S.K."/>
            <person name="Zeng Q."/>
            <person name="Gargeya S."/>
            <person name="Fitzgerald M."/>
            <person name="Haas B."/>
            <person name="Abouelleil A."/>
            <person name="Alvarado L."/>
            <person name="Arachchi H.M."/>
            <person name="Berlin A.M."/>
            <person name="Chapman S.B."/>
            <person name="Goldberg J."/>
            <person name="Griggs A."/>
            <person name="Gujja S."/>
            <person name="Hansen M."/>
            <person name="Howarth C."/>
            <person name="Imamovic A."/>
            <person name="Larimer J."/>
            <person name="McCowen C."/>
            <person name="Montmayeur A."/>
            <person name="Murphy C."/>
            <person name="Neiman D."/>
            <person name="Pearson M."/>
            <person name="Priest M."/>
            <person name="Roberts A."/>
            <person name="Saif S."/>
            <person name="Shea T."/>
            <person name="Sisk P."/>
            <person name="Sykes S."/>
            <person name="Wortman J."/>
            <person name="Nusbaum C."/>
            <person name="Birren B."/>
        </authorList>
    </citation>
    <scope>NUCLEOTIDE SEQUENCE [LARGE SCALE GENOMIC DNA]</scope>
    <source>
        <strain evidence="3 4">7_1</strain>
    </source>
</reference>
<dbReference type="RefSeq" id="WP_008701372.1">
    <property type="nucleotide sequence ID" value="NZ_AKBT01000001.1"/>
</dbReference>
<feature type="transmembrane region" description="Helical" evidence="2">
    <location>
        <begin position="127"/>
        <end position="148"/>
    </location>
</feature>
<dbReference type="eggNOG" id="COG3493">
    <property type="taxonomic scope" value="Bacteria"/>
</dbReference>
<keyword evidence="1" id="KW-0769">Symport</keyword>
<feature type="transmembrane region" description="Helical" evidence="2">
    <location>
        <begin position="97"/>
        <end position="115"/>
    </location>
</feature>
<dbReference type="PIRSF" id="PIRSF005348">
    <property type="entry name" value="YxkH"/>
    <property type="match status" value="1"/>
</dbReference>
<evidence type="ECO:0000313" key="3">
    <source>
        <dbReference type="EMBL" id="EEO42641.1"/>
    </source>
</evidence>
<dbReference type="PANTHER" id="PTHR40033:SF1">
    <property type="entry name" value="CITRATE-SODIUM SYMPORTER"/>
    <property type="match status" value="1"/>
</dbReference>